<dbReference type="Gene3D" id="1.20.5.500">
    <property type="entry name" value="Single helix bin"/>
    <property type="match status" value="1"/>
</dbReference>
<dbReference type="Pfam" id="PF00038">
    <property type="entry name" value="Filament"/>
    <property type="match status" value="1"/>
</dbReference>
<name>A0A3N0XLL4_ANAGA</name>
<feature type="compositionally biased region" description="Acidic residues" evidence="13">
    <location>
        <begin position="458"/>
        <end position="476"/>
    </location>
</feature>
<evidence type="ECO:0000256" key="11">
    <source>
        <dbReference type="RuleBase" id="RU000685"/>
    </source>
</evidence>
<dbReference type="InterPro" id="IPR018039">
    <property type="entry name" value="IF_conserved"/>
</dbReference>
<dbReference type="GO" id="GO:0030424">
    <property type="term" value="C:axon"/>
    <property type="evidence" value="ECO:0007669"/>
    <property type="project" value="UniProtKB-SubCell"/>
</dbReference>
<dbReference type="GO" id="GO:0033693">
    <property type="term" value="P:neurofilament bundle assembly"/>
    <property type="evidence" value="ECO:0007669"/>
    <property type="project" value="TreeGrafter"/>
</dbReference>
<evidence type="ECO:0000256" key="1">
    <source>
        <dbReference type="ARBA" id="ARBA00004245"/>
    </source>
</evidence>
<dbReference type="FunFam" id="1.20.5.1160:FF:000001">
    <property type="entry name" value="Keratin type II"/>
    <property type="match status" value="1"/>
</dbReference>
<dbReference type="PROSITE" id="PS00226">
    <property type="entry name" value="IF_ROD_1"/>
    <property type="match status" value="1"/>
</dbReference>
<evidence type="ECO:0000256" key="6">
    <source>
        <dbReference type="ARBA" id="ARBA00022990"/>
    </source>
</evidence>
<reference evidence="15 16" key="1">
    <citation type="submission" date="2018-10" db="EMBL/GenBank/DDBJ databases">
        <title>Genome assembly for a Yunnan-Guizhou Plateau 3E fish, Anabarilius grahami (Regan), and its evolutionary and genetic applications.</title>
        <authorList>
            <person name="Jiang W."/>
        </authorList>
    </citation>
    <scope>NUCLEOTIDE SEQUENCE [LARGE SCALE GENOMIC DNA]</scope>
    <source>
        <strain evidence="15">AG-KIZ</strain>
        <tissue evidence="15">Muscle</tissue>
    </source>
</reference>
<dbReference type="GO" id="GO:0099160">
    <property type="term" value="C:postsynaptic intermediate filament cytoskeleton"/>
    <property type="evidence" value="ECO:0007669"/>
    <property type="project" value="TreeGrafter"/>
</dbReference>
<dbReference type="AlphaFoldDB" id="A0A3N0XLL4"/>
<protein>
    <recommendedName>
        <fullName evidence="3">Neurofilament light polypeptide</fullName>
    </recommendedName>
    <alternativeName>
        <fullName evidence="10">Neurofilament triplet L protein</fullName>
    </alternativeName>
</protein>
<evidence type="ECO:0000256" key="8">
    <source>
        <dbReference type="ARBA" id="ARBA00023212"/>
    </source>
</evidence>
<keyword evidence="7 12" id="KW-0175">Coiled coil</keyword>
<sequence>MSYNPYLPSVQRRRVVVRSGTPFGSRSRSVYSTYSSPSRASVLSSSAGLQRSAASAELDLSQATQLSSEFKVVRKQERAQLQDLNDRFASFIDRVHGLELQNRSLEAELLLLRQRHCEPSRLRGLYEQEARELRAAVDEARRERQAAQERRDRLEEALKALQSRYEEEVLAREETEGRLVDTRKGADDAALSRSELEKRADTLLDELDFLKRLHESEIAELQAQVQYSAQVSVEMEVAKPDLSVALRDIRGQYERLAQQNIQAAEEWFRGKVSTITEDTAKHTENVRTAKDEAGEYRRLLKARDLEIEACQGLNQALERQLQEVEEKQSTEIADLQDTLGDLENELRTMKSEMGRYLKEYQDLLNVKMALDIEIAAYRKLLEGEETRFNVGGIGGISSVFSPSIAATPSFGRPVFSVQASLSSGAPYLLGSRLMSYSATADEIVEASQAQEAGASPEKEEEEEEEVEKEEEEEEGEKEEKEEGEKEEEEEEEGEKEEEEEEKEEKVEGEEEEGEDKGETEEEEGKEEEGAEGDKEEGEGEEEEKDDAGKEDEKKKGDDKKESKAEKDKPKEK</sequence>
<feature type="domain" description="IF rod" evidence="14">
    <location>
        <begin position="77"/>
        <end position="388"/>
    </location>
</feature>
<dbReference type="InterPro" id="IPR050405">
    <property type="entry name" value="Intermediate_filament"/>
</dbReference>
<dbReference type="SMART" id="SM01391">
    <property type="entry name" value="Filament"/>
    <property type="match status" value="1"/>
</dbReference>
<evidence type="ECO:0000256" key="4">
    <source>
        <dbReference type="ARBA" id="ARBA00022490"/>
    </source>
</evidence>
<evidence type="ECO:0000313" key="15">
    <source>
        <dbReference type="EMBL" id="ROI64815.1"/>
    </source>
</evidence>
<dbReference type="Gene3D" id="1.20.5.170">
    <property type="match status" value="1"/>
</dbReference>
<proteinExistence type="inferred from homology"/>
<keyword evidence="5 11" id="KW-0403">Intermediate filament</keyword>
<evidence type="ECO:0000256" key="9">
    <source>
        <dbReference type="ARBA" id="ARBA00023273"/>
    </source>
</evidence>
<feature type="compositionally biased region" description="Basic and acidic residues" evidence="13">
    <location>
        <begin position="546"/>
        <end position="572"/>
    </location>
</feature>
<dbReference type="Pfam" id="PF04732">
    <property type="entry name" value="Filament_head"/>
    <property type="match status" value="1"/>
</dbReference>
<accession>A0A3N0XLL4</accession>
<dbReference type="PANTHER" id="PTHR45652:SF8">
    <property type="entry name" value="NEUROFILAMENT LIGHT POLYPEPTIDE"/>
    <property type="match status" value="1"/>
</dbReference>
<evidence type="ECO:0000259" key="14">
    <source>
        <dbReference type="PROSITE" id="PS51842"/>
    </source>
</evidence>
<keyword evidence="6" id="KW-0007">Acetylation</keyword>
<organism evidence="15 16">
    <name type="scientific">Anabarilius grahami</name>
    <name type="common">Kanglang fish</name>
    <name type="synonym">Barilius grahami</name>
    <dbReference type="NCBI Taxonomy" id="495550"/>
    <lineage>
        <taxon>Eukaryota</taxon>
        <taxon>Metazoa</taxon>
        <taxon>Chordata</taxon>
        <taxon>Craniata</taxon>
        <taxon>Vertebrata</taxon>
        <taxon>Euteleostomi</taxon>
        <taxon>Actinopterygii</taxon>
        <taxon>Neopterygii</taxon>
        <taxon>Teleostei</taxon>
        <taxon>Ostariophysi</taxon>
        <taxon>Cypriniformes</taxon>
        <taxon>Xenocyprididae</taxon>
        <taxon>Xenocypridinae</taxon>
        <taxon>Xenocypridinae incertae sedis</taxon>
        <taxon>Anabarilius</taxon>
    </lineage>
</organism>
<keyword evidence="9" id="KW-0966">Cell projection</keyword>
<dbReference type="Proteomes" id="UP000281406">
    <property type="component" value="Unassembled WGS sequence"/>
</dbReference>
<dbReference type="InterPro" id="IPR006821">
    <property type="entry name" value="Intermed_filament_DNA-bd"/>
</dbReference>
<evidence type="ECO:0000256" key="13">
    <source>
        <dbReference type="SAM" id="MobiDB-lite"/>
    </source>
</evidence>
<dbReference type="FunFam" id="1.20.5.170:FF:000002">
    <property type="entry name" value="Type I keratin KA11"/>
    <property type="match status" value="1"/>
</dbReference>
<dbReference type="PANTHER" id="PTHR45652">
    <property type="entry name" value="GLIAL FIBRILLARY ACIDIC PROTEIN"/>
    <property type="match status" value="1"/>
</dbReference>
<dbReference type="OrthoDB" id="2441647at2759"/>
<evidence type="ECO:0000256" key="3">
    <source>
        <dbReference type="ARBA" id="ARBA00019275"/>
    </source>
</evidence>
<dbReference type="InterPro" id="IPR039008">
    <property type="entry name" value="IF_rod_dom"/>
</dbReference>
<evidence type="ECO:0000256" key="7">
    <source>
        <dbReference type="ARBA" id="ARBA00023054"/>
    </source>
</evidence>
<feature type="region of interest" description="Disordered" evidence="13">
    <location>
        <begin position="447"/>
        <end position="572"/>
    </location>
</feature>
<dbReference type="EMBL" id="RJVU01069905">
    <property type="protein sequence ID" value="ROI64815.1"/>
    <property type="molecule type" value="Genomic_DNA"/>
</dbReference>
<evidence type="ECO:0000256" key="12">
    <source>
        <dbReference type="SAM" id="Coils"/>
    </source>
</evidence>
<keyword evidence="4" id="KW-0963">Cytoplasm</keyword>
<gene>
    <name evidence="15" type="ORF">DPX16_3362</name>
</gene>
<dbReference type="PROSITE" id="PS51842">
    <property type="entry name" value="IF_ROD_2"/>
    <property type="match status" value="1"/>
</dbReference>
<dbReference type="GO" id="GO:0005882">
    <property type="term" value="C:intermediate filament"/>
    <property type="evidence" value="ECO:0007669"/>
    <property type="project" value="UniProtKB-KW"/>
</dbReference>
<dbReference type="GO" id="GO:0005737">
    <property type="term" value="C:cytoplasm"/>
    <property type="evidence" value="ECO:0007669"/>
    <property type="project" value="TreeGrafter"/>
</dbReference>
<keyword evidence="8" id="KW-0206">Cytoskeleton</keyword>
<comment type="subcellular location">
    <subcellularLocation>
        <location evidence="2">Cell projection</location>
        <location evidence="2">Axon</location>
    </subcellularLocation>
    <subcellularLocation>
        <location evidence="1">Cytoplasm</location>
        <location evidence="1">Cytoskeleton</location>
    </subcellularLocation>
</comment>
<dbReference type="GO" id="GO:0099184">
    <property type="term" value="F:structural constituent of postsynaptic intermediate filament cytoskeleton"/>
    <property type="evidence" value="ECO:0007669"/>
    <property type="project" value="TreeGrafter"/>
</dbReference>
<feature type="coiled-coil region" evidence="12">
    <location>
        <begin position="95"/>
        <end position="266"/>
    </location>
</feature>
<dbReference type="SUPFAM" id="SSF64593">
    <property type="entry name" value="Intermediate filament protein, coiled coil region"/>
    <property type="match status" value="2"/>
</dbReference>
<evidence type="ECO:0000256" key="2">
    <source>
        <dbReference type="ARBA" id="ARBA00004489"/>
    </source>
</evidence>
<evidence type="ECO:0000256" key="10">
    <source>
        <dbReference type="ARBA" id="ARBA00033132"/>
    </source>
</evidence>
<feature type="coiled-coil region" evidence="12">
    <location>
        <begin position="307"/>
        <end position="359"/>
    </location>
</feature>
<evidence type="ECO:0000256" key="5">
    <source>
        <dbReference type="ARBA" id="ARBA00022754"/>
    </source>
</evidence>
<comment type="caution">
    <text evidence="15">The sequence shown here is derived from an EMBL/GenBank/DDBJ whole genome shotgun (WGS) entry which is preliminary data.</text>
</comment>
<evidence type="ECO:0000313" key="16">
    <source>
        <dbReference type="Proteomes" id="UP000281406"/>
    </source>
</evidence>
<dbReference type="Gene3D" id="1.20.5.1160">
    <property type="entry name" value="Vasodilator-stimulated phosphoprotein"/>
    <property type="match status" value="1"/>
</dbReference>
<keyword evidence="16" id="KW-1185">Reference proteome</keyword>
<comment type="similarity">
    <text evidence="11">Belongs to the intermediate filament family.</text>
</comment>
<feature type="compositionally biased region" description="Acidic residues" evidence="13">
    <location>
        <begin position="484"/>
        <end position="545"/>
    </location>
</feature>